<comment type="caution">
    <text evidence="2">The sequence shown here is derived from an EMBL/GenBank/DDBJ whole genome shotgun (WGS) entry which is preliminary data.</text>
</comment>
<accession>A0A1J5Q4L8</accession>
<proteinExistence type="predicted"/>
<dbReference type="EMBL" id="MLJW01004020">
    <property type="protein sequence ID" value="OIQ70805.1"/>
    <property type="molecule type" value="Genomic_DNA"/>
</dbReference>
<sequence length="49" mass="5610">MDSDVHSQCLHMGDPGTRRNRVDFDNADPHEHTEAMPSRTRVLLLVVRP</sequence>
<feature type="compositionally biased region" description="Basic and acidic residues" evidence="1">
    <location>
        <begin position="16"/>
        <end position="34"/>
    </location>
</feature>
<gene>
    <name evidence="2" type="ORF">GALL_475810</name>
</gene>
<name>A0A1J5Q4L8_9ZZZZ</name>
<evidence type="ECO:0000256" key="1">
    <source>
        <dbReference type="SAM" id="MobiDB-lite"/>
    </source>
</evidence>
<feature type="region of interest" description="Disordered" evidence="1">
    <location>
        <begin position="1"/>
        <end position="36"/>
    </location>
</feature>
<reference evidence="2" key="1">
    <citation type="submission" date="2016-10" db="EMBL/GenBank/DDBJ databases">
        <title>Sequence of Gallionella enrichment culture.</title>
        <authorList>
            <person name="Poehlein A."/>
            <person name="Muehling M."/>
            <person name="Daniel R."/>
        </authorList>
    </citation>
    <scope>NUCLEOTIDE SEQUENCE</scope>
</reference>
<organism evidence="2">
    <name type="scientific">mine drainage metagenome</name>
    <dbReference type="NCBI Taxonomy" id="410659"/>
    <lineage>
        <taxon>unclassified sequences</taxon>
        <taxon>metagenomes</taxon>
        <taxon>ecological metagenomes</taxon>
    </lineage>
</organism>
<dbReference type="AlphaFoldDB" id="A0A1J5Q4L8"/>
<protein>
    <submittedName>
        <fullName evidence="2">Uncharacterized protein</fullName>
    </submittedName>
</protein>
<evidence type="ECO:0000313" key="2">
    <source>
        <dbReference type="EMBL" id="OIQ70805.1"/>
    </source>
</evidence>